<dbReference type="EMBL" id="GBHO01007816">
    <property type="protein sequence ID" value="JAG35788.1"/>
    <property type="molecule type" value="Transcribed_RNA"/>
</dbReference>
<feature type="non-terminal residue" evidence="2">
    <location>
        <position position="1"/>
    </location>
</feature>
<reference evidence="2" key="1">
    <citation type="journal article" date="2014" name="PLoS ONE">
        <title>Transcriptome-Based Identification of ABC Transporters in the Western Tarnished Plant Bug Lygus hesperus.</title>
        <authorList>
            <person name="Hull J.J."/>
            <person name="Chaney K."/>
            <person name="Geib S.M."/>
            <person name="Fabrick J.A."/>
            <person name="Brent C.S."/>
            <person name="Walsh D."/>
            <person name="Lavine L.C."/>
        </authorList>
    </citation>
    <scope>NUCLEOTIDE SEQUENCE</scope>
</reference>
<reference evidence="2" key="2">
    <citation type="submission" date="2014-07" db="EMBL/GenBank/DDBJ databases">
        <authorList>
            <person name="Hull J."/>
        </authorList>
    </citation>
    <scope>NUCLEOTIDE SEQUENCE</scope>
</reference>
<feature type="chain" id="PRO_5002055147" evidence="1">
    <location>
        <begin position="21"/>
        <end position="105"/>
    </location>
</feature>
<keyword evidence="1" id="KW-0732">Signal</keyword>
<organism evidence="2">
    <name type="scientific">Lygus hesperus</name>
    <name type="common">Western plant bug</name>
    <dbReference type="NCBI Taxonomy" id="30085"/>
    <lineage>
        <taxon>Eukaryota</taxon>
        <taxon>Metazoa</taxon>
        <taxon>Ecdysozoa</taxon>
        <taxon>Arthropoda</taxon>
        <taxon>Hexapoda</taxon>
        <taxon>Insecta</taxon>
        <taxon>Pterygota</taxon>
        <taxon>Neoptera</taxon>
        <taxon>Paraneoptera</taxon>
        <taxon>Hemiptera</taxon>
        <taxon>Heteroptera</taxon>
        <taxon>Panheteroptera</taxon>
        <taxon>Cimicomorpha</taxon>
        <taxon>Miridae</taxon>
        <taxon>Mirini</taxon>
        <taxon>Lygus</taxon>
    </lineage>
</organism>
<name>A0A0A9YXF8_LYGHE</name>
<feature type="signal peptide" evidence="1">
    <location>
        <begin position="1"/>
        <end position="20"/>
    </location>
</feature>
<sequence length="105" mass="12047">VKMNIFFMAVCASAAGLAATDKVDEFGMFFKGFWKDLYQRFKGSVTQVNKSIQSLYDKKLHIGGRSQQYVDDEDKVRTTGSSNKEEVGIEIFHAPFFPKRYHNPR</sequence>
<gene>
    <name evidence="2" type="primary">GAL2</name>
    <name evidence="2" type="ORF">CM83_92203</name>
</gene>
<evidence type="ECO:0000313" key="2">
    <source>
        <dbReference type="EMBL" id="JAG35788.1"/>
    </source>
</evidence>
<accession>A0A0A9YXF8</accession>
<proteinExistence type="predicted"/>
<protein>
    <submittedName>
        <fullName evidence="2">Galactose transporter</fullName>
    </submittedName>
</protein>
<evidence type="ECO:0000256" key="1">
    <source>
        <dbReference type="SAM" id="SignalP"/>
    </source>
</evidence>
<dbReference type="AlphaFoldDB" id="A0A0A9YXF8"/>